<dbReference type="PANTHER" id="PTHR31642:SF11">
    <property type="entry name" value="SHIKIMATE O-HYDROXYCINNAMOYLTRANSFERASE"/>
    <property type="match status" value="1"/>
</dbReference>
<dbReference type="EMBL" id="BKCJ010001205">
    <property type="protein sequence ID" value="GEU39680.1"/>
    <property type="molecule type" value="Genomic_DNA"/>
</dbReference>
<sequence length="191" mass="21155">MMYIISMQDGIFIHTVYFYGSNGATTNFFDTKVIKDALESVLVAFYPVAGRLKEVEDGQIKIDCQGQGVLYVKAESDGVIDNFAPRMEYLELILTVDYSLGIESYPLLLVQRQDDNPMDRIKGCIMDSASVATPDLQASGFSAAILKKNSIVTKGYRNTNDITAKPAMTEMALLVVLEKFFDVILNLLAVN</sequence>
<evidence type="ECO:0000256" key="3">
    <source>
        <dbReference type="ARBA" id="ARBA00023315"/>
    </source>
</evidence>
<comment type="caution">
    <text evidence="4">The sequence shown here is derived from an EMBL/GenBank/DDBJ whole genome shotgun (WGS) entry which is preliminary data.</text>
</comment>
<name>A0A6L2JSD4_TANCI</name>
<proteinExistence type="inferred from homology"/>
<comment type="similarity">
    <text evidence="1">Belongs to the plant acyltransferase family.</text>
</comment>
<evidence type="ECO:0000313" key="4">
    <source>
        <dbReference type="EMBL" id="GEU39680.1"/>
    </source>
</evidence>
<gene>
    <name evidence="4" type="ORF">Tci_011658</name>
</gene>
<keyword evidence="3" id="KW-0012">Acyltransferase</keyword>
<reference evidence="4" key="1">
    <citation type="journal article" date="2019" name="Sci. Rep.">
        <title>Draft genome of Tanacetum cinerariifolium, the natural source of mosquito coil.</title>
        <authorList>
            <person name="Yamashiro T."/>
            <person name="Shiraishi A."/>
            <person name="Satake H."/>
            <person name="Nakayama K."/>
        </authorList>
    </citation>
    <scope>NUCLEOTIDE SEQUENCE</scope>
</reference>
<keyword evidence="2 4" id="KW-0808">Transferase</keyword>
<protein>
    <submittedName>
        <fullName evidence="4">Shikimate O-hydroxycinnamoyltransferase-like</fullName>
    </submittedName>
</protein>
<dbReference type="Gene3D" id="3.30.559.10">
    <property type="entry name" value="Chloramphenicol acetyltransferase-like domain"/>
    <property type="match status" value="1"/>
</dbReference>
<dbReference type="AlphaFoldDB" id="A0A6L2JSD4"/>
<dbReference type="InterPro" id="IPR050317">
    <property type="entry name" value="Plant_Fungal_Acyltransferase"/>
</dbReference>
<organism evidence="4">
    <name type="scientific">Tanacetum cinerariifolium</name>
    <name type="common">Dalmatian daisy</name>
    <name type="synonym">Chrysanthemum cinerariifolium</name>
    <dbReference type="NCBI Taxonomy" id="118510"/>
    <lineage>
        <taxon>Eukaryota</taxon>
        <taxon>Viridiplantae</taxon>
        <taxon>Streptophyta</taxon>
        <taxon>Embryophyta</taxon>
        <taxon>Tracheophyta</taxon>
        <taxon>Spermatophyta</taxon>
        <taxon>Magnoliopsida</taxon>
        <taxon>eudicotyledons</taxon>
        <taxon>Gunneridae</taxon>
        <taxon>Pentapetalae</taxon>
        <taxon>asterids</taxon>
        <taxon>campanulids</taxon>
        <taxon>Asterales</taxon>
        <taxon>Asteraceae</taxon>
        <taxon>Asteroideae</taxon>
        <taxon>Anthemideae</taxon>
        <taxon>Anthemidinae</taxon>
        <taxon>Tanacetum</taxon>
    </lineage>
</organism>
<dbReference type="Pfam" id="PF02458">
    <property type="entry name" value="Transferase"/>
    <property type="match status" value="1"/>
</dbReference>
<evidence type="ECO:0000256" key="2">
    <source>
        <dbReference type="ARBA" id="ARBA00022679"/>
    </source>
</evidence>
<accession>A0A6L2JSD4</accession>
<dbReference type="InterPro" id="IPR023213">
    <property type="entry name" value="CAT-like_dom_sf"/>
</dbReference>
<dbReference type="PANTHER" id="PTHR31642">
    <property type="entry name" value="TRICHOTHECENE 3-O-ACETYLTRANSFERASE"/>
    <property type="match status" value="1"/>
</dbReference>
<dbReference type="GO" id="GO:0016747">
    <property type="term" value="F:acyltransferase activity, transferring groups other than amino-acyl groups"/>
    <property type="evidence" value="ECO:0007669"/>
    <property type="project" value="TreeGrafter"/>
</dbReference>
<evidence type="ECO:0000256" key="1">
    <source>
        <dbReference type="ARBA" id="ARBA00009861"/>
    </source>
</evidence>